<feature type="transmembrane region" description="Helical" evidence="9">
    <location>
        <begin position="112"/>
        <end position="129"/>
    </location>
</feature>
<keyword evidence="7" id="KW-0067">ATP-binding</keyword>
<evidence type="ECO:0000256" key="6">
    <source>
        <dbReference type="ARBA" id="ARBA00022777"/>
    </source>
</evidence>
<dbReference type="InterPro" id="IPR003594">
    <property type="entry name" value="HATPase_dom"/>
</dbReference>
<dbReference type="InterPro" id="IPR036890">
    <property type="entry name" value="HATPase_C_sf"/>
</dbReference>
<evidence type="ECO:0000313" key="12">
    <source>
        <dbReference type="EMBL" id="MDA2810327.1"/>
    </source>
</evidence>
<dbReference type="Gene3D" id="3.30.565.10">
    <property type="entry name" value="Histidine kinase-like ATPase, C-terminal domain"/>
    <property type="match status" value="1"/>
</dbReference>
<feature type="transmembrane region" description="Helical" evidence="9">
    <location>
        <begin position="62"/>
        <end position="82"/>
    </location>
</feature>
<evidence type="ECO:0000259" key="11">
    <source>
        <dbReference type="Pfam" id="PF07730"/>
    </source>
</evidence>
<proteinExistence type="predicted"/>
<reference evidence="12 13" key="1">
    <citation type="submission" date="2023-01" db="EMBL/GenBank/DDBJ databases">
        <title>Draft genome sequence of Nocardiopsis sp. RSe5-2 isolated from halophytes.</title>
        <authorList>
            <person name="Duangmal K."/>
            <person name="Chantavorakit T."/>
        </authorList>
    </citation>
    <scope>NUCLEOTIDE SEQUENCE [LARGE SCALE GENOMIC DNA]</scope>
    <source>
        <strain evidence="12 13">RSe5-2</strain>
    </source>
</reference>
<dbReference type="InterPro" id="IPR011712">
    <property type="entry name" value="Sig_transdc_His_kin_sub3_dim/P"/>
</dbReference>
<dbReference type="Pfam" id="PF07730">
    <property type="entry name" value="HisKA_3"/>
    <property type="match status" value="1"/>
</dbReference>
<keyword evidence="3" id="KW-0597">Phosphoprotein</keyword>
<keyword evidence="13" id="KW-1185">Reference proteome</keyword>
<dbReference type="Gene3D" id="1.20.5.1930">
    <property type="match status" value="1"/>
</dbReference>
<feature type="transmembrane region" description="Helical" evidence="9">
    <location>
        <begin position="136"/>
        <end position="156"/>
    </location>
</feature>
<evidence type="ECO:0000256" key="9">
    <source>
        <dbReference type="SAM" id="Phobius"/>
    </source>
</evidence>
<comment type="catalytic activity">
    <reaction evidence="1">
        <text>ATP + protein L-histidine = ADP + protein N-phospho-L-histidine.</text>
        <dbReference type="EC" id="2.7.13.3"/>
    </reaction>
</comment>
<protein>
    <recommendedName>
        <fullName evidence="2">histidine kinase</fullName>
        <ecNumber evidence="2">2.7.13.3</ecNumber>
    </recommendedName>
</protein>
<dbReference type="PANTHER" id="PTHR24421:SF10">
    <property type="entry name" value="NITRATE_NITRITE SENSOR PROTEIN NARQ"/>
    <property type="match status" value="1"/>
</dbReference>
<dbReference type="PANTHER" id="PTHR24421">
    <property type="entry name" value="NITRATE/NITRITE SENSOR PROTEIN NARX-RELATED"/>
    <property type="match status" value="1"/>
</dbReference>
<dbReference type="Proteomes" id="UP001527866">
    <property type="component" value="Unassembled WGS sequence"/>
</dbReference>
<gene>
    <name evidence="12" type="ORF">O4J56_06720</name>
</gene>
<keyword evidence="9" id="KW-0472">Membrane</keyword>
<dbReference type="EC" id="2.7.13.3" evidence="2"/>
<dbReference type="CDD" id="cd16917">
    <property type="entry name" value="HATPase_UhpB-NarQ-NarX-like"/>
    <property type="match status" value="1"/>
</dbReference>
<keyword evidence="6 12" id="KW-0418">Kinase</keyword>
<name>A0ABT4U1S5_9ACTN</name>
<feature type="domain" description="Signal transduction histidine kinase subgroup 3 dimerisation and phosphoacceptor" evidence="11">
    <location>
        <begin position="233"/>
        <end position="299"/>
    </location>
</feature>
<feature type="transmembrane region" description="Helical" evidence="9">
    <location>
        <begin position="89"/>
        <end position="106"/>
    </location>
</feature>
<keyword evidence="5" id="KW-0547">Nucleotide-binding</keyword>
<dbReference type="EMBL" id="JAQFWQ010000013">
    <property type="protein sequence ID" value="MDA2810327.1"/>
    <property type="molecule type" value="Genomic_DNA"/>
</dbReference>
<accession>A0ABT4U1S5</accession>
<dbReference type="Pfam" id="PF02518">
    <property type="entry name" value="HATPase_c"/>
    <property type="match status" value="1"/>
</dbReference>
<evidence type="ECO:0000256" key="4">
    <source>
        <dbReference type="ARBA" id="ARBA00022679"/>
    </source>
</evidence>
<evidence type="ECO:0000256" key="2">
    <source>
        <dbReference type="ARBA" id="ARBA00012438"/>
    </source>
</evidence>
<evidence type="ECO:0000256" key="1">
    <source>
        <dbReference type="ARBA" id="ARBA00000085"/>
    </source>
</evidence>
<evidence type="ECO:0000256" key="8">
    <source>
        <dbReference type="ARBA" id="ARBA00023012"/>
    </source>
</evidence>
<feature type="domain" description="Histidine kinase/HSP90-like ATPase" evidence="10">
    <location>
        <begin position="348"/>
        <end position="443"/>
    </location>
</feature>
<keyword evidence="9" id="KW-1133">Transmembrane helix</keyword>
<keyword evidence="9" id="KW-0812">Transmembrane</keyword>
<evidence type="ECO:0000256" key="3">
    <source>
        <dbReference type="ARBA" id="ARBA00022553"/>
    </source>
</evidence>
<keyword evidence="4" id="KW-0808">Transferase</keyword>
<keyword evidence="8" id="KW-0902">Two-component regulatory system</keyword>
<evidence type="ECO:0000259" key="10">
    <source>
        <dbReference type="Pfam" id="PF02518"/>
    </source>
</evidence>
<feature type="transmembrane region" description="Helical" evidence="9">
    <location>
        <begin position="33"/>
        <end position="50"/>
    </location>
</feature>
<evidence type="ECO:0000256" key="7">
    <source>
        <dbReference type="ARBA" id="ARBA00022840"/>
    </source>
</evidence>
<feature type="transmembrane region" description="Helical" evidence="9">
    <location>
        <begin position="176"/>
        <end position="202"/>
    </location>
</feature>
<comment type="caution">
    <text evidence="12">The sequence shown here is derived from an EMBL/GenBank/DDBJ whole genome shotgun (WGS) entry which is preliminary data.</text>
</comment>
<evidence type="ECO:0000313" key="13">
    <source>
        <dbReference type="Proteomes" id="UP001527866"/>
    </source>
</evidence>
<dbReference type="InterPro" id="IPR050482">
    <property type="entry name" value="Sensor_HK_TwoCompSys"/>
</dbReference>
<organism evidence="12 13">
    <name type="scientific">Nocardiopsis endophytica</name>
    <dbReference type="NCBI Taxonomy" id="3018445"/>
    <lineage>
        <taxon>Bacteria</taxon>
        <taxon>Bacillati</taxon>
        <taxon>Actinomycetota</taxon>
        <taxon>Actinomycetes</taxon>
        <taxon>Streptosporangiales</taxon>
        <taxon>Nocardiopsidaceae</taxon>
        <taxon>Nocardiopsis</taxon>
    </lineage>
</organism>
<sequence>MTDAPPAPRPRAFVLLDDGLDRLGLRTPFSRDCALAVAMAAVSTGLLWVFSGVLENREGVHLSPAATALLALLVYGQSLMLCLRRTRPVLCVGVVAFTHVGVMSLMPPHVTAQGLAPFIAAYTCGAHLPARRAVRVVATVTAATALAGTLVTGRLLEALIGDRAVPVAFPRTPEGLPVVAAGLLAVAVAMYGGSAFIGYVVATRRDYTELVRLRAAEAVQRQEEKAANAVMAERARMARELHDIAAHHLSGMVVQAGAAERLVGRDDQAAREAVCWIRTQGKETLDGLRLAVGALRDPGEEAPSEAGAPVPGADAVERLVRAERALGAQVGFAVEGERRELPPVADVTVYRVAQEALANARDHAPGARVDVLLHYTEARVAVQVENAEPEPGPHGGGRGSEVPEGVPRGMGLIGMRERAQVVGGVLEAGPAPGGGWRVRLEVPR</sequence>
<dbReference type="SUPFAM" id="SSF55874">
    <property type="entry name" value="ATPase domain of HSP90 chaperone/DNA topoisomerase II/histidine kinase"/>
    <property type="match status" value="1"/>
</dbReference>
<dbReference type="GO" id="GO:0016301">
    <property type="term" value="F:kinase activity"/>
    <property type="evidence" value="ECO:0007669"/>
    <property type="project" value="UniProtKB-KW"/>
</dbReference>
<evidence type="ECO:0000256" key="5">
    <source>
        <dbReference type="ARBA" id="ARBA00022741"/>
    </source>
</evidence>